<dbReference type="AlphaFoldDB" id="A0A0G3BIR0"/>
<sequence length="616" mass="67035">MPLARVMAWLSCLGLVAGTACASDQAPSDMAVLLLRAADLSWPPPIPFNAAFAEALQSSSSFPVYVYEETIASDMLSVVGGSRLLFDYLTTKYAGRHVDAIVAVGDAALAFVRQNQGMFGAPQIVAVTTGIGATRTEDGYARRLDASPEIGKTLDLALALRPSTRHVFVVDGALRNHGELEAEVRQQMARRRADVRLIYLKDLLPSELDARMAAIPPASIVLFLRQTIGENRQHIHPLQGLSHVVRASKEPVFSVEEAHVGRGVVGGSVWRMETVAKWAADATRRTGSSPKTRDAAVAGVTSSILLDWRELERWNIPEARVPRNSTVLFHPAPPLEPERHDGAAGLLLAVVVVALFAVILVARRARVRAQHEALRMRDRMLHLARFSAMGEVAASLAHELSQPLSAALSNARVADHLLSREHIPVPELKAILQDIVNDNRRAADVIARIRDMVSRRVTERARVDLQEVVRAINRLLASEAARRRVSMRLDLVPGALTVEADRVQLQQVMLNLLLNALDAASLSEGVGREVHVSTRMSDQQTAHIMVSDNGPGLPPGMEQQVFEPFYTTKRSGMGVGLWISRSIVEGHDGRIWATARPGGGADFHVTLPRLPAEGGS</sequence>
<dbReference type="InterPro" id="IPR036097">
    <property type="entry name" value="HisK_dim/P_sf"/>
</dbReference>
<dbReference type="SUPFAM" id="SSF47384">
    <property type="entry name" value="Homodimeric domain of signal transducing histidine kinase"/>
    <property type="match status" value="1"/>
</dbReference>
<dbReference type="Proteomes" id="UP000035352">
    <property type="component" value="Chromosome"/>
</dbReference>
<evidence type="ECO:0000256" key="10">
    <source>
        <dbReference type="SAM" id="SignalP"/>
    </source>
</evidence>
<keyword evidence="9" id="KW-0812">Transmembrane</keyword>
<gene>
    <name evidence="12" type="ORF">AAW51_2618</name>
</gene>
<dbReference type="KEGG" id="pbh:AAW51_2618"/>
<dbReference type="PANTHER" id="PTHR43065">
    <property type="entry name" value="SENSOR HISTIDINE KINASE"/>
    <property type="match status" value="1"/>
</dbReference>
<dbReference type="InterPro" id="IPR036890">
    <property type="entry name" value="HATPase_C_sf"/>
</dbReference>
<dbReference type="PROSITE" id="PS51257">
    <property type="entry name" value="PROKAR_LIPOPROTEIN"/>
    <property type="match status" value="1"/>
</dbReference>
<keyword evidence="10" id="KW-0732">Signal</keyword>
<evidence type="ECO:0000256" key="3">
    <source>
        <dbReference type="ARBA" id="ARBA00022553"/>
    </source>
</evidence>
<feature type="signal peptide" evidence="10">
    <location>
        <begin position="1"/>
        <end position="22"/>
    </location>
</feature>
<reference evidence="12 13" key="1">
    <citation type="submission" date="2015-05" db="EMBL/GenBank/DDBJ databases">
        <authorList>
            <person name="Tang B."/>
            <person name="Yu Y."/>
        </authorList>
    </citation>
    <scope>NUCLEOTIDE SEQUENCE [LARGE SCALE GENOMIC DNA]</scope>
    <source>
        <strain evidence="12 13">DSM 7029</strain>
    </source>
</reference>
<evidence type="ECO:0000256" key="8">
    <source>
        <dbReference type="ARBA" id="ARBA00023012"/>
    </source>
</evidence>
<dbReference type="EC" id="2.7.13.3" evidence="2"/>
<keyword evidence="4" id="KW-0808">Transferase</keyword>
<proteinExistence type="predicted"/>
<dbReference type="SMART" id="SM00388">
    <property type="entry name" value="HisKA"/>
    <property type="match status" value="1"/>
</dbReference>
<accession>A0A0G3BIR0</accession>
<dbReference type="GO" id="GO:0005524">
    <property type="term" value="F:ATP binding"/>
    <property type="evidence" value="ECO:0007669"/>
    <property type="project" value="UniProtKB-KW"/>
</dbReference>
<keyword evidence="13" id="KW-1185">Reference proteome</keyword>
<dbReference type="STRING" id="413882.AAW51_2618"/>
<dbReference type="InterPro" id="IPR005467">
    <property type="entry name" value="His_kinase_dom"/>
</dbReference>
<keyword evidence="9" id="KW-0472">Membrane</keyword>
<name>A0A0G3BIR0_9BURK</name>
<dbReference type="SMART" id="SM00387">
    <property type="entry name" value="HATPase_c"/>
    <property type="match status" value="1"/>
</dbReference>
<dbReference type="PRINTS" id="PR00344">
    <property type="entry name" value="BCTRLSENSOR"/>
</dbReference>
<keyword evidence="5" id="KW-0547">Nucleotide-binding</keyword>
<dbReference type="PANTHER" id="PTHR43065:SF10">
    <property type="entry name" value="PEROXIDE STRESS-ACTIVATED HISTIDINE KINASE MAK3"/>
    <property type="match status" value="1"/>
</dbReference>
<evidence type="ECO:0000256" key="4">
    <source>
        <dbReference type="ARBA" id="ARBA00022679"/>
    </source>
</evidence>
<protein>
    <recommendedName>
        <fullName evidence="2">histidine kinase</fullName>
        <ecNumber evidence="2">2.7.13.3</ecNumber>
    </recommendedName>
</protein>
<dbReference type="InterPro" id="IPR003594">
    <property type="entry name" value="HATPase_dom"/>
</dbReference>
<dbReference type="CDD" id="cd00082">
    <property type="entry name" value="HisKA"/>
    <property type="match status" value="1"/>
</dbReference>
<evidence type="ECO:0000313" key="12">
    <source>
        <dbReference type="EMBL" id="AKJ29309.1"/>
    </source>
</evidence>
<evidence type="ECO:0000256" key="9">
    <source>
        <dbReference type="SAM" id="Phobius"/>
    </source>
</evidence>
<keyword evidence="7" id="KW-0067">ATP-binding</keyword>
<evidence type="ECO:0000256" key="2">
    <source>
        <dbReference type="ARBA" id="ARBA00012438"/>
    </source>
</evidence>
<keyword evidence="9" id="KW-1133">Transmembrane helix</keyword>
<keyword evidence="6 12" id="KW-0418">Kinase</keyword>
<evidence type="ECO:0000256" key="5">
    <source>
        <dbReference type="ARBA" id="ARBA00022741"/>
    </source>
</evidence>
<evidence type="ECO:0000256" key="6">
    <source>
        <dbReference type="ARBA" id="ARBA00022777"/>
    </source>
</evidence>
<keyword evidence="8" id="KW-0902">Two-component regulatory system</keyword>
<evidence type="ECO:0000256" key="7">
    <source>
        <dbReference type="ARBA" id="ARBA00022840"/>
    </source>
</evidence>
<dbReference type="Pfam" id="PF02518">
    <property type="entry name" value="HATPase_c"/>
    <property type="match status" value="1"/>
</dbReference>
<feature type="chain" id="PRO_5002551919" description="histidine kinase" evidence="10">
    <location>
        <begin position="23"/>
        <end position="616"/>
    </location>
</feature>
<organism evidence="12 13">
    <name type="scientific">Caldimonas brevitalea</name>
    <dbReference type="NCBI Taxonomy" id="413882"/>
    <lineage>
        <taxon>Bacteria</taxon>
        <taxon>Pseudomonadati</taxon>
        <taxon>Pseudomonadota</taxon>
        <taxon>Betaproteobacteria</taxon>
        <taxon>Burkholderiales</taxon>
        <taxon>Sphaerotilaceae</taxon>
        <taxon>Caldimonas</taxon>
    </lineage>
</organism>
<dbReference type="SUPFAM" id="SSF55874">
    <property type="entry name" value="ATPase domain of HSP90 chaperone/DNA topoisomerase II/histidine kinase"/>
    <property type="match status" value="1"/>
</dbReference>
<dbReference type="PATRIC" id="fig|413882.6.peg.2730"/>
<dbReference type="Gene3D" id="1.10.287.130">
    <property type="match status" value="1"/>
</dbReference>
<dbReference type="InterPro" id="IPR004358">
    <property type="entry name" value="Sig_transdc_His_kin-like_C"/>
</dbReference>
<dbReference type="GO" id="GO:0000155">
    <property type="term" value="F:phosphorelay sensor kinase activity"/>
    <property type="evidence" value="ECO:0007669"/>
    <property type="project" value="InterPro"/>
</dbReference>
<feature type="domain" description="Histidine kinase" evidence="11">
    <location>
        <begin position="395"/>
        <end position="611"/>
    </location>
</feature>
<dbReference type="PROSITE" id="PS50109">
    <property type="entry name" value="HIS_KIN"/>
    <property type="match status" value="1"/>
</dbReference>
<evidence type="ECO:0000313" key="13">
    <source>
        <dbReference type="Proteomes" id="UP000035352"/>
    </source>
</evidence>
<dbReference type="Gene3D" id="3.30.565.10">
    <property type="entry name" value="Histidine kinase-like ATPase, C-terminal domain"/>
    <property type="match status" value="1"/>
</dbReference>
<evidence type="ECO:0000259" key="11">
    <source>
        <dbReference type="PROSITE" id="PS50109"/>
    </source>
</evidence>
<evidence type="ECO:0000256" key="1">
    <source>
        <dbReference type="ARBA" id="ARBA00000085"/>
    </source>
</evidence>
<feature type="transmembrane region" description="Helical" evidence="9">
    <location>
        <begin position="343"/>
        <end position="362"/>
    </location>
</feature>
<dbReference type="EMBL" id="CP011371">
    <property type="protein sequence ID" value="AKJ29309.1"/>
    <property type="molecule type" value="Genomic_DNA"/>
</dbReference>
<dbReference type="RefSeq" id="WP_047194969.1">
    <property type="nucleotide sequence ID" value="NZ_CP011371.1"/>
</dbReference>
<keyword evidence="3" id="KW-0597">Phosphoprotein</keyword>
<comment type="catalytic activity">
    <reaction evidence="1">
        <text>ATP + protein L-histidine = ADP + protein N-phospho-L-histidine.</text>
        <dbReference type="EC" id="2.7.13.3"/>
    </reaction>
</comment>
<dbReference type="InterPro" id="IPR003661">
    <property type="entry name" value="HisK_dim/P_dom"/>
</dbReference>